<dbReference type="Pfam" id="PF00076">
    <property type="entry name" value="RRM_1"/>
    <property type="match status" value="1"/>
</dbReference>
<evidence type="ECO:0000259" key="3">
    <source>
        <dbReference type="PROSITE" id="PS50102"/>
    </source>
</evidence>
<organism evidence="4 5">
    <name type="scientific">Zizania palustris</name>
    <name type="common">Northern wild rice</name>
    <dbReference type="NCBI Taxonomy" id="103762"/>
    <lineage>
        <taxon>Eukaryota</taxon>
        <taxon>Viridiplantae</taxon>
        <taxon>Streptophyta</taxon>
        <taxon>Embryophyta</taxon>
        <taxon>Tracheophyta</taxon>
        <taxon>Spermatophyta</taxon>
        <taxon>Magnoliopsida</taxon>
        <taxon>Liliopsida</taxon>
        <taxon>Poales</taxon>
        <taxon>Poaceae</taxon>
        <taxon>BOP clade</taxon>
        <taxon>Oryzoideae</taxon>
        <taxon>Oryzeae</taxon>
        <taxon>Zizaniinae</taxon>
        <taxon>Zizania</taxon>
    </lineage>
</organism>
<name>A0A8J5WWW8_ZIZPA</name>
<dbReference type="AlphaFoldDB" id="A0A8J5WWW8"/>
<dbReference type="Proteomes" id="UP000729402">
    <property type="component" value="Unassembled WGS sequence"/>
</dbReference>
<reference evidence="4" key="1">
    <citation type="journal article" date="2021" name="bioRxiv">
        <title>Whole Genome Assembly and Annotation of Northern Wild Rice, Zizania palustris L., Supports a Whole Genome Duplication in the Zizania Genus.</title>
        <authorList>
            <person name="Haas M."/>
            <person name="Kono T."/>
            <person name="Macchietto M."/>
            <person name="Millas R."/>
            <person name="McGilp L."/>
            <person name="Shao M."/>
            <person name="Duquette J."/>
            <person name="Hirsch C.N."/>
            <person name="Kimball J."/>
        </authorList>
    </citation>
    <scope>NUCLEOTIDE SEQUENCE</scope>
    <source>
        <tissue evidence="4">Fresh leaf tissue</tissue>
    </source>
</reference>
<dbReference type="EMBL" id="JAAALK010000080">
    <property type="protein sequence ID" value="KAG8094848.1"/>
    <property type="molecule type" value="Genomic_DNA"/>
</dbReference>
<accession>A0A8J5WWW8</accession>
<sequence>MTQQRSPAAAAAGGGGGTPALHYLSGPYGDTTYTKVFVGGLAWETRNEGLRAHFGAYGDILEAVVITDRATGRSKGYGFVTFRDPESAKMACMDPYPVIDGRRANCNLAILGRPGPAVPFGIFKFCWEMYDLAELEFPVQNVSLEPRPRVAPLRPVIPYNGGVAVPGGMYMQSPTYQQPPYNYPQAFVYPSYGPSTYGPEYLYPQNAYGSYVGQQYVPAYGGPRTVGPAVYPYGQMLLMLYACQRFSNNIAQEHHALSNSSWSLFVHNSHQTTYPSKRQADKFESAAGLRTAVLLIGRRASFLANCHLLHSKGSPYPWLPDPCKCDCQAAPLEGARKCESWKTKPLLHYFCQCMYILHPYQEF</sequence>
<comment type="caution">
    <text evidence="4">The sequence shown here is derived from an EMBL/GenBank/DDBJ whole genome shotgun (WGS) entry which is preliminary data.</text>
</comment>
<reference evidence="4" key="2">
    <citation type="submission" date="2021-02" db="EMBL/GenBank/DDBJ databases">
        <authorList>
            <person name="Kimball J.A."/>
            <person name="Haas M.W."/>
            <person name="Macchietto M."/>
            <person name="Kono T."/>
            <person name="Duquette J."/>
            <person name="Shao M."/>
        </authorList>
    </citation>
    <scope>NUCLEOTIDE SEQUENCE</scope>
    <source>
        <tissue evidence="4">Fresh leaf tissue</tissue>
    </source>
</reference>
<evidence type="ECO:0000256" key="1">
    <source>
        <dbReference type="ARBA" id="ARBA00022884"/>
    </source>
</evidence>
<feature type="domain" description="RRM" evidence="3">
    <location>
        <begin position="34"/>
        <end position="111"/>
    </location>
</feature>
<evidence type="ECO:0000313" key="4">
    <source>
        <dbReference type="EMBL" id="KAG8094848.1"/>
    </source>
</evidence>
<keyword evidence="1 2" id="KW-0694">RNA-binding</keyword>
<proteinExistence type="predicted"/>
<keyword evidence="5" id="KW-1185">Reference proteome</keyword>
<dbReference type="GO" id="GO:0003723">
    <property type="term" value="F:RNA binding"/>
    <property type="evidence" value="ECO:0007669"/>
    <property type="project" value="UniProtKB-UniRule"/>
</dbReference>
<dbReference type="PANTHER" id="PTHR11176">
    <property type="entry name" value="BOULE-RELATED"/>
    <property type="match status" value="1"/>
</dbReference>
<dbReference type="SMART" id="SM00360">
    <property type="entry name" value="RRM"/>
    <property type="match status" value="1"/>
</dbReference>
<protein>
    <recommendedName>
        <fullName evidence="3">RRM domain-containing protein</fullName>
    </recommendedName>
</protein>
<dbReference type="InterPro" id="IPR000504">
    <property type="entry name" value="RRM_dom"/>
</dbReference>
<gene>
    <name evidence="4" type="ORF">GUJ93_ZPchr0012g21890</name>
</gene>
<evidence type="ECO:0000313" key="5">
    <source>
        <dbReference type="Proteomes" id="UP000729402"/>
    </source>
</evidence>
<dbReference type="PROSITE" id="PS50102">
    <property type="entry name" value="RRM"/>
    <property type="match status" value="1"/>
</dbReference>
<dbReference type="OrthoDB" id="439808at2759"/>
<dbReference type="PANTHER" id="PTHR11176:SF26">
    <property type="entry name" value="RNA-BINDING (RRM_RBD_RNP MOTIFS) FAMILY PROTEIN"/>
    <property type="match status" value="1"/>
</dbReference>
<evidence type="ECO:0000256" key="2">
    <source>
        <dbReference type="PROSITE-ProRule" id="PRU00176"/>
    </source>
</evidence>